<comment type="caution">
    <text evidence="1">The sequence shown here is derived from an EMBL/GenBank/DDBJ whole genome shotgun (WGS) entry which is preliminary data.</text>
</comment>
<dbReference type="NCBIfam" id="TIGR03959">
    <property type="entry name" value="hyd_TM1266"/>
    <property type="match status" value="1"/>
</dbReference>
<evidence type="ECO:0000313" key="2">
    <source>
        <dbReference type="Proteomes" id="UP000749471"/>
    </source>
</evidence>
<evidence type="ECO:0000313" key="1">
    <source>
        <dbReference type="EMBL" id="MBU5437325.1"/>
    </source>
</evidence>
<name>A0ABS6E342_9FIRM</name>
<evidence type="ECO:0008006" key="3">
    <source>
        <dbReference type="Google" id="ProtNLM"/>
    </source>
</evidence>
<dbReference type="RefSeq" id="WP_216517327.1">
    <property type="nucleotide sequence ID" value="NZ_JAHLPM010000003.1"/>
</dbReference>
<accession>A0ABS6E342</accession>
<dbReference type="InterPro" id="IPR023860">
    <property type="entry name" value="FeFe-hyd_TM1266"/>
</dbReference>
<protein>
    <recommendedName>
        <fullName evidence="3">Iron-only hydrogenase system regulator</fullName>
    </recommendedName>
</protein>
<organism evidence="1 2">
    <name type="scientific">Tissierella simiarum</name>
    <dbReference type="NCBI Taxonomy" id="2841534"/>
    <lineage>
        <taxon>Bacteria</taxon>
        <taxon>Bacillati</taxon>
        <taxon>Bacillota</taxon>
        <taxon>Tissierellia</taxon>
        <taxon>Tissierellales</taxon>
        <taxon>Tissierellaceae</taxon>
        <taxon>Tissierella</taxon>
    </lineage>
</organism>
<dbReference type="Pfam" id="PF21699">
    <property type="entry name" value="TM1266-like"/>
    <property type="match status" value="1"/>
</dbReference>
<reference evidence="1 2" key="1">
    <citation type="submission" date="2021-06" db="EMBL/GenBank/DDBJ databases">
        <authorList>
            <person name="Sun Q."/>
            <person name="Li D."/>
        </authorList>
    </citation>
    <scope>NUCLEOTIDE SEQUENCE [LARGE SCALE GENOMIC DNA]</scope>
    <source>
        <strain evidence="1 2">MSJ-40</strain>
    </source>
</reference>
<proteinExistence type="predicted"/>
<gene>
    <name evidence="1" type="ORF">KQI42_04850</name>
</gene>
<dbReference type="EMBL" id="JAHLPM010000003">
    <property type="protein sequence ID" value="MBU5437325.1"/>
    <property type="molecule type" value="Genomic_DNA"/>
</dbReference>
<sequence length="84" mass="9141">MKKIAVISAILEEPKSCQQKFNETVAEFKGIIKGRMGIPFEDEGISVICITVVGEMDKINSLTGKLGNIENVLVKTSVSKKEVS</sequence>
<keyword evidence="2" id="KW-1185">Reference proteome</keyword>
<dbReference type="Proteomes" id="UP000749471">
    <property type="component" value="Unassembled WGS sequence"/>
</dbReference>